<evidence type="ECO:0000313" key="2">
    <source>
        <dbReference type="EMBL" id="CAG8591009.1"/>
    </source>
</evidence>
<name>A0A9N9C522_9GLOM</name>
<keyword evidence="3" id="KW-1185">Reference proteome</keyword>
<feature type="region of interest" description="Disordered" evidence="1">
    <location>
        <begin position="1"/>
        <end position="24"/>
    </location>
</feature>
<protein>
    <submittedName>
        <fullName evidence="2">11577_t:CDS:1</fullName>
    </submittedName>
</protein>
<comment type="caution">
    <text evidence="2">The sequence shown here is derived from an EMBL/GenBank/DDBJ whole genome shotgun (WGS) entry which is preliminary data.</text>
</comment>
<feature type="non-terminal residue" evidence="2">
    <location>
        <position position="63"/>
    </location>
</feature>
<gene>
    <name evidence="2" type="ORF">AMORRO_LOCUS7346</name>
</gene>
<feature type="region of interest" description="Disordered" evidence="1">
    <location>
        <begin position="40"/>
        <end position="63"/>
    </location>
</feature>
<sequence length="63" mass="7310">MEELPAEEGDDAMVREELSTKSREEMVIEEEVSTITMNEELTEDQEQQGKDILMKERDAFTQS</sequence>
<feature type="compositionally biased region" description="Basic and acidic residues" evidence="1">
    <location>
        <begin position="47"/>
        <end position="63"/>
    </location>
</feature>
<reference evidence="2" key="1">
    <citation type="submission" date="2021-06" db="EMBL/GenBank/DDBJ databases">
        <authorList>
            <person name="Kallberg Y."/>
            <person name="Tangrot J."/>
            <person name="Rosling A."/>
        </authorList>
    </citation>
    <scope>NUCLEOTIDE SEQUENCE</scope>
    <source>
        <strain evidence="2">CL551</strain>
    </source>
</reference>
<feature type="compositionally biased region" description="Basic and acidic residues" evidence="1">
    <location>
        <begin position="12"/>
        <end position="24"/>
    </location>
</feature>
<dbReference type="Proteomes" id="UP000789342">
    <property type="component" value="Unassembled WGS sequence"/>
</dbReference>
<accession>A0A9N9C522</accession>
<dbReference type="EMBL" id="CAJVPV010005451">
    <property type="protein sequence ID" value="CAG8591009.1"/>
    <property type="molecule type" value="Genomic_DNA"/>
</dbReference>
<evidence type="ECO:0000313" key="3">
    <source>
        <dbReference type="Proteomes" id="UP000789342"/>
    </source>
</evidence>
<proteinExistence type="predicted"/>
<organism evidence="2 3">
    <name type="scientific">Acaulospora morrowiae</name>
    <dbReference type="NCBI Taxonomy" id="94023"/>
    <lineage>
        <taxon>Eukaryota</taxon>
        <taxon>Fungi</taxon>
        <taxon>Fungi incertae sedis</taxon>
        <taxon>Mucoromycota</taxon>
        <taxon>Glomeromycotina</taxon>
        <taxon>Glomeromycetes</taxon>
        <taxon>Diversisporales</taxon>
        <taxon>Acaulosporaceae</taxon>
        <taxon>Acaulospora</taxon>
    </lineage>
</organism>
<evidence type="ECO:0000256" key="1">
    <source>
        <dbReference type="SAM" id="MobiDB-lite"/>
    </source>
</evidence>
<dbReference type="AlphaFoldDB" id="A0A9N9C522"/>
<feature type="compositionally biased region" description="Acidic residues" evidence="1">
    <location>
        <begin position="1"/>
        <end position="11"/>
    </location>
</feature>